<feature type="domain" description="Glucosyltransferase 24 catalytic" evidence="15">
    <location>
        <begin position="1473"/>
        <end position="1739"/>
    </location>
</feature>
<feature type="compositionally biased region" description="Basic and acidic residues" evidence="9">
    <location>
        <begin position="380"/>
        <end position="389"/>
    </location>
</feature>
<evidence type="ECO:0000256" key="8">
    <source>
        <dbReference type="ARBA" id="ARBA00023180"/>
    </source>
</evidence>
<dbReference type="Pfam" id="PF18400">
    <property type="entry name" value="Thioredoxin_12"/>
    <property type="match status" value="1"/>
</dbReference>
<dbReference type="Pfam" id="PF06427">
    <property type="entry name" value="UDP-g_GGTase"/>
    <property type="match status" value="1"/>
</dbReference>
<dbReference type="InterPro" id="IPR009448">
    <property type="entry name" value="UDP-g_GGtrans"/>
</dbReference>
<dbReference type="GO" id="GO:0036503">
    <property type="term" value="P:ERAD pathway"/>
    <property type="evidence" value="ECO:0007669"/>
    <property type="project" value="TreeGrafter"/>
</dbReference>
<dbReference type="Pfam" id="PF18403">
    <property type="entry name" value="Thioredoxin_15"/>
    <property type="match status" value="1"/>
</dbReference>
<keyword evidence="5 16" id="KW-0808">Transferase</keyword>
<feature type="domain" description="UDP-glucose:glycoprotein glucosyltransferase thioredoxin-like" evidence="14">
    <location>
        <begin position="857"/>
        <end position="1110"/>
    </location>
</feature>
<evidence type="ECO:0000313" key="16">
    <source>
        <dbReference type="EMBL" id="SPO41850.1"/>
    </source>
</evidence>
<comment type="pathway">
    <text evidence="3">Protein modification; protein glycosylation.</text>
</comment>
<keyword evidence="17" id="KW-1185">Reference proteome</keyword>
<dbReference type="GO" id="GO:0051082">
    <property type="term" value="F:unfolded protein binding"/>
    <property type="evidence" value="ECO:0007669"/>
    <property type="project" value="TreeGrafter"/>
</dbReference>
<feature type="compositionally biased region" description="Basic and acidic residues" evidence="9">
    <location>
        <begin position="1768"/>
        <end position="1784"/>
    </location>
</feature>
<accession>A0A5C3FC44</accession>
<evidence type="ECO:0000259" key="14">
    <source>
        <dbReference type="Pfam" id="PF18403"/>
    </source>
</evidence>
<comment type="similarity">
    <text evidence="4">Belongs to the glycosyltransferase 8 family.</text>
</comment>
<evidence type="ECO:0000256" key="7">
    <source>
        <dbReference type="ARBA" id="ARBA00022824"/>
    </source>
</evidence>
<feature type="region of interest" description="Disordered" evidence="9">
    <location>
        <begin position="980"/>
        <end position="1007"/>
    </location>
</feature>
<dbReference type="GO" id="GO:0003980">
    <property type="term" value="F:UDP-glucose:glycoprotein glucosyltransferase activity"/>
    <property type="evidence" value="ECO:0007669"/>
    <property type="project" value="InterPro"/>
</dbReference>
<organism evidence="16 17">
    <name type="scientific">Pseudozyma flocculosa</name>
    <dbReference type="NCBI Taxonomy" id="84751"/>
    <lineage>
        <taxon>Eukaryota</taxon>
        <taxon>Fungi</taxon>
        <taxon>Dikarya</taxon>
        <taxon>Basidiomycota</taxon>
        <taxon>Ustilaginomycotina</taxon>
        <taxon>Ustilaginomycetes</taxon>
        <taxon>Ustilaginales</taxon>
        <taxon>Ustilaginaceae</taxon>
        <taxon>Pseudozyma</taxon>
    </lineage>
</organism>
<keyword evidence="6 10" id="KW-0732">Signal</keyword>
<dbReference type="PANTHER" id="PTHR11226:SF0">
    <property type="entry name" value="UDP-GLUCOSE:GLYCOPROTEIN GLUCOSYLTRANSFERASE"/>
    <property type="match status" value="1"/>
</dbReference>
<evidence type="ECO:0000259" key="13">
    <source>
        <dbReference type="Pfam" id="PF18402"/>
    </source>
</evidence>
<dbReference type="SUPFAM" id="SSF53448">
    <property type="entry name" value="Nucleotide-diphospho-sugar transferases"/>
    <property type="match status" value="1"/>
</dbReference>
<dbReference type="CDD" id="cd06432">
    <property type="entry name" value="GT8_HUGT1_C_like"/>
    <property type="match status" value="1"/>
</dbReference>
<dbReference type="InterPro" id="IPR029044">
    <property type="entry name" value="Nucleotide-diphossugar_trans"/>
</dbReference>
<sequence length="1784" mass="195890">MRAAALRPLLLVLLALGISTLTALAEPTQPSPPIKVQLRAPWTKPSLSNNASSLLLEILEAANARAPDSFFPLVTQLTAPWNAADSSSSAAAATAHPDAKATSHRHRHHKGKHHLQHPGPTLASLSDRQLVSQAEDAIRSSHLFGTDKDEDQRASVDAALQLWHTSLALHDQSPRVQAFMQLYRTLNLDHRWSQKARTYKHGVERCHSWVDFEGQVLCDEDEVVQAIRQAAGQQHRQQQPPVRLLPFDHVLPARSPVSQSSSRSAHGHGPDLTFILYGDPFSFNFWGLHSLLEAYATGHREAEGGHRISYVLRWRPSADDKRADGAAQATPPKLHDDSTLYLAGYGAYLDLKKVDYLVIDDRKLREDAEVGQLDDGASDGEDHGHREQSAENRAWIEQQIGQALPAKINTGDDAVAELAKEARAALTKEEIDELGIRAAHVVASSSDPLRALEELSQNFPLYAERLARSSKLADWDNADMVNSLLALGDHRVKSGASELWLNGKSLDSQDFSPLRLIKTLDDERRLIAPLLGRLAGGVLDTEMAVDLISSLLIGRAFVASSDQSLGQAFFDASDRLERQQLLSEVDKNSGAADPASPGAITWWNDVTKGATSRWSKDLFNLLRPMWPGQFPQISLNLFNVVMVLDLGRRESCRFLSESIGPSIGKVGLHWGLVPGGLEGQDASSDSAKLARLFWEVFDLGGSEAATSYLRKLASSKKGARAASTVARHQQREKMARAYIARLRASTAESPRGHVFVNGQHVPFGSQLIQMLHQKIQDQIQILAPAIYQRHLTAESENLETVFYDQPETLKFRSKLVFPPVVATLDGGEDAPQHEGVTFAPGDIVSALHSLKDGRGDAEVLNRFLYSDSASQGEAETHDEAQYVNSTVWVMGDLDSSEGAEVVLKVISASQQAGKASERFRIGFLHVPVVGDVDTKRFGSSSPPLSAYLHRLMQDSSIERLAPAQLAEAVAAYVPLSDNLDQDDKIDGPSAPANQHEPTLEHDAAAGSAAERAWATPAMAAADKFWQRAGASVAATLRLDASRGPALLVHGKVVQGFKASDIGPEDIAALLTVESAKKVDAVVRALTTLKPDFDRLPARERSDLVAAVVSIATRAYAVDPADEGIFVKGKTPRTAILEALGSDEHVFELGDRASAALRLSVLIDPLSEAAQKWSTILRTAVKLQGAYVRVILNPKLAYGGEMPLKRFYRFSAPTKLRFDERGREVAPELQFHGMPEQAVLTLGLDTPPAWLTMPEEAVFDLDNIRLGDVPSASRRRGVKAVYELKHILIEGHARDVRGSTPRGLQLVLETPDGSRSVDTIVMANLAYLQFKAQPGLWRLAIRPGRSSQLYEMVSVGNVGWDSPGVEVTGEDITLDTLSGLKIYPVVRKRKGQEAEDLLEELDAEGRPVKKAARTGANGIGGGGVVGMLRYALDGASRAASQAVDVVRTTLGLDSSSSASQTSTTAVARKRHADINIFTVASGHLYERMAYIMVLSVVKHTQSSVKFWFIENFLSPSFKEFIPHLAERYGFEYELVTYAWPHWLRAQREKQRTIWGYKILFLDTLFPLDLSKVIFVDADQVVRTDLQELVDLDLGGAVYGYPPMGDDSDDMDGFRFWKHGYWKEYLRGRPYHISALYVVDLHRFRRVAAGDKLRGQYQALSADPASLANLDQDLPNNMQGSLPIHTLDKEWLWCETWCSSAWLDDAKTIDLCSNPKTKEPKLDRARRQIPEWSVYDAEVAALASEVAKRGESRNVVDPEQVVVDGGPRQGSHEADGGETRGGHDEL</sequence>
<name>A0A5C3FC44_9BASI</name>
<feature type="region of interest" description="Disordered" evidence="9">
    <location>
        <begin position="370"/>
        <end position="389"/>
    </location>
</feature>
<dbReference type="FunFam" id="3.90.550.10:FF:000065">
    <property type="entry name" value="UDP-glucose:glycoprotein glucosyltransferase, putative"/>
    <property type="match status" value="1"/>
</dbReference>
<evidence type="ECO:0000259" key="12">
    <source>
        <dbReference type="Pfam" id="PF18401"/>
    </source>
</evidence>
<evidence type="ECO:0000256" key="5">
    <source>
        <dbReference type="ARBA" id="ARBA00022679"/>
    </source>
</evidence>
<dbReference type="OrthoDB" id="27683at2759"/>
<feature type="signal peptide" evidence="10">
    <location>
        <begin position="1"/>
        <end position="25"/>
    </location>
</feature>
<feature type="region of interest" description="Disordered" evidence="9">
    <location>
        <begin position="88"/>
        <end position="121"/>
    </location>
</feature>
<protein>
    <submittedName>
        <fullName evidence="16">Related to UDP-glucose:glycoprotein glucosyltransferase</fullName>
    </submittedName>
</protein>
<dbReference type="InterPro" id="IPR040497">
    <property type="entry name" value="Glyco_transf_24"/>
</dbReference>
<feature type="domain" description="UGGT thioredoxin-like" evidence="12">
    <location>
        <begin position="424"/>
        <end position="551"/>
    </location>
</feature>
<evidence type="ECO:0000256" key="6">
    <source>
        <dbReference type="ARBA" id="ARBA00022729"/>
    </source>
</evidence>
<dbReference type="Pfam" id="PF18404">
    <property type="entry name" value="Glyco_transf_24"/>
    <property type="match status" value="1"/>
</dbReference>
<gene>
    <name evidence="16" type="ORF">PSFLO_07332</name>
</gene>
<evidence type="ECO:0000256" key="2">
    <source>
        <dbReference type="ARBA" id="ARBA00004319"/>
    </source>
</evidence>
<evidence type="ECO:0000256" key="1">
    <source>
        <dbReference type="ARBA" id="ARBA00001913"/>
    </source>
</evidence>
<dbReference type="GO" id="GO:0005788">
    <property type="term" value="C:endoplasmic reticulum lumen"/>
    <property type="evidence" value="ECO:0007669"/>
    <property type="project" value="UniProtKB-SubCell"/>
</dbReference>
<evidence type="ECO:0000259" key="11">
    <source>
        <dbReference type="Pfam" id="PF18400"/>
    </source>
</evidence>
<evidence type="ECO:0000256" key="3">
    <source>
        <dbReference type="ARBA" id="ARBA00004922"/>
    </source>
</evidence>
<dbReference type="UniPathway" id="UPA00378"/>
<evidence type="ECO:0000259" key="15">
    <source>
        <dbReference type="Pfam" id="PF18404"/>
    </source>
</evidence>
<dbReference type="InterPro" id="IPR040525">
    <property type="entry name" value="UGGT_TRXL_4"/>
</dbReference>
<dbReference type="Gene3D" id="3.90.550.10">
    <property type="entry name" value="Spore Coat Polysaccharide Biosynthesis Protein SpsA, Chain A"/>
    <property type="match status" value="1"/>
</dbReference>
<feature type="compositionally biased region" description="Basic residues" evidence="9">
    <location>
        <begin position="102"/>
        <end position="116"/>
    </location>
</feature>
<comment type="cofactor">
    <cofactor evidence="1">
        <name>Ca(2+)</name>
        <dbReference type="ChEBI" id="CHEBI:29108"/>
    </cofactor>
</comment>
<evidence type="ECO:0000256" key="9">
    <source>
        <dbReference type="SAM" id="MobiDB-lite"/>
    </source>
</evidence>
<feature type="domain" description="UGGT thioredoxin-like" evidence="11">
    <location>
        <begin position="52"/>
        <end position="321"/>
    </location>
</feature>
<keyword evidence="7" id="KW-0256">Endoplasmic reticulum</keyword>
<evidence type="ECO:0000256" key="4">
    <source>
        <dbReference type="ARBA" id="ARBA00006351"/>
    </source>
</evidence>
<keyword evidence="8" id="KW-0325">Glycoprotein</keyword>
<dbReference type="Pfam" id="PF18402">
    <property type="entry name" value="Thioredoxin_14"/>
    <property type="match status" value="1"/>
</dbReference>
<dbReference type="Proteomes" id="UP000323386">
    <property type="component" value="Unassembled WGS sequence"/>
</dbReference>
<evidence type="ECO:0000313" key="17">
    <source>
        <dbReference type="Proteomes" id="UP000323386"/>
    </source>
</evidence>
<evidence type="ECO:0000256" key="10">
    <source>
        <dbReference type="SAM" id="SignalP"/>
    </source>
</evidence>
<dbReference type="InterPro" id="IPR040693">
    <property type="entry name" value="UGGT_TRXL_1"/>
</dbReference>
<comment type="subcellular location">
    <subcellularLocation>
        <location evidence="2">Endoplasmic reticulum lumen</location>
    </subcellularLocation>
</comment>
<feature type="region of interest" description="Disordered" evidence="9">
    <location>
        <begin position="1746"/>
        <end position="1784"/>
    </location>
</feature>
<dbReference type="PANTHER" id="PTHR11226">
    <property type="entry name" value="UDP-GLUCOSE GLYCOPROTEIN:GLUCOSYLTRANSFERASE"/>
    <property type="match status" value="1"/>
</dbReference>
<dbReference type="InterPro" id="IPR040692">
    <property type="entry name" value="UGGT_TRXL_3"/>
</dbReference>
<proteinExistence type="inferred from homology"/>
<feature type="chain" id="PRO_5023056299" evidence="10">
    <location>
        <begin position="26"/>
        <end position="1784"/>
    </location>
</feature>
<reference evidence="16 17" key="1">
    <citation type="submission" date="2018-03" db="EMBL/GenBank/DDBJ databases">
        <authorList>
            <person name="Guldener U."/>
        </authorList>
    </citation>
    <scope>NUCLEOTIDE SEQUENCE [LARGE SCALE GENOMIC DNA]</scope>
    <source>
        <strain evidence="16 17">DAOM196992</strain>
    </source>
</reference>
<dbReference type="InterPro" id="IPR040694">
    <property type="entry name" value="UGGT_TRXL_2"/>
</dbReference>
<dbReference type="EMBL" id="OOIP01000032">
    <property type="protein sequence ID" value="SPO41850.1"/>
    <property type="molecule type" value="Genomic_DNA"/>
</dbReference>
<feature type="domain" description="UGGT thioredoxin-like" evidence="13">
    <location>
        <begin position="570"/>
        <end position="816"/>
    </location>
</feature>
<dbReference type="Pfam" id="PF18401">
    <property type="entry name" value="Thioredoxin_13"/>
    <property type="match status" value="1"/>
</dbReference>
<dbReference type="GO" id="GO:0018279">
    <property type="term" value="P:protein N-linked glycosylation via asparagine"/>
    <property type="evidence" value="ECO:0007669"/>
    <property type="project" value="TreeGrafter"/>
</dbReference>